<keyword evidence="4" id="KW-0560">Oxidoreductase</keyword>
<dbReference type="EMBL" id="QUSG01000007">
    <property type="protein sequence ID" value="KAA3526632.1"/>
    <property type="molecule type" value="Genomic_DNA"/>
</dbReference>
<dbReference type="SUPFAM" id="SSF51905">
    <property type="entry name" value="FAD/NAD(P)-binding domain"/>
    <property type="match status" value="1"/>
</dbReference>
<feature type="domain" description="FAD-binding" evidence="6">
    <location>
        <begin position="5"/>
        <end position="342"/>
    </location>
</feature>
<dbReference type="AlphaFoldDB" id="A0A368NYC0"/>
<dbReference type="InterPro" id="IPR050493">
    <property type="entry name" value="FAD-dep_Monooxygenase_BioMet"/>
</dbReference>
<dbReference type="RefSeq" id="WP_060717055.1">
    <property type="nucleotide sequence ID" value="NZ_CP055265.1"/>
</dbReference>
<evidence type="ECO:0000313" key="7">
    <source>
        <dbReference type="EMBL" id="KAA3526632.1"/>
    </source>
</evidence>
<protein>
    <submittedName>
        <fullName evidence="7">Salicylate hydroxylase</fullName>
    </submittedName>
</protein>
<keyword evidence="3" id="KW-0274">FAD</keyword>
<dbReference type="PANTHER" id="PTHR13789:SF318">
    <property type="entry name" value="GERANYLGERANYL DIPHOSPHATE REDUCTASE"/>
    <property type="match status" value="1"/>
</dbReference>
<organism evidence="7 8">
    <name type="scientific">Agrobacterium vitis</name>
    <name type="common">Rhizobium vitis</name>
    <dbReference type="NCBI Taxonomy" id="373"/>
    <lineage>
        <taxon>Bacteria</taxon>
        <taxon>Pseudomonadati</taxon>
        <taxon>Pseudomonadota</taxon>
        <taxon>Alphaproteobacteria</taxon>
        <taxon>Hyphomicrobiales</taxon>
        <taxon>Rhizobiaceae</taxon>
        <taxon>Rhizobium/Agrobacterium group</taxon>
        <taxon>Agrobacterium</taxon>
    </lineage>
</organism>
<dbReference type="InterPro" id="IPR002938">
    <property type="entry name" value="FAD-bd"/>
</dbReference>
<evidence type="ECO:0000256" key="4">
    <source>
        <dbReference type="ARBA" id="ARBA00023002"/>
    </source>
</evidence>
<keyword evidence="2" id="KW-0285">Flavoprotein</keyword>
<dbReference type="Pfam" id="PF01494">
    <property type="entry name" value="FAD_binding_3"/>
    <property type="match status" value="1"/>
</dbReference>
<comment type="cofactor">
    <cofactor evidence="1">
        <name>FAD</name>
        <dbReference type="ChEBI" id="CHEBI:57692"/>
    </cofactor>
</comment>
<dbReference type="InterPro" id="IPR036188">
    <property type="entry name" value="FAD/NAD-bd_sf"/>
</dbReference>
<dbReference type="PANTHER" id="PTHR13789">
    <property type="entry name" value="MONOOXYGENASE"/>
    <property type="match status" value="1"/>
</dbReference>
<dbReference type="Gene3D" id="3.50.50.60">
    <property type="entry name" value="FAD/NAD(P)-binding domain"/>
    <property type="match status" value="1"/>
</dbReference>
<dbReference type="Proteomes" id="UP000436911">
    <property type="component" value="Unassembled WGS sequence"/>
</dbReference>
<evidence type="ECO:0000256" key="1">
    <source>
        <dbReference type="ARBA" id="ARBA00001974"/>
    </source>
</evidence>
<evidence type="ECO:0000256" key="2">
    <source>
        <dbReference type="ARBA" id="ARBA00022630"/>
    </source>
</evidence>
<dbReference type="OrthoDB" id="4230779at2"/>
<evidence type="ECO:0000256" key="3">
    <source>
        <dbReference type="ARBA" id="ARBA00022827"/>
    </source>
</evidence>
<dbReference type="SUPFAM" id="SSF54373">
    <property type="entry name" value="FAD-linked reductases, C-terminal domain"/>
    <property type="match status" value="1"/>
</dbReference>
<proteinExistence type="predicted"/>
<evidence type="ECO:0000259" key="6">
    <source>
        <dbReference type="Pfam" id="PF01494"/>
    </source>
</evidence>
<keyword evidence="5" id="KW-0503">Monooxygenase</keyword>
<evidence type="ECO:0000256" key="5">
    <source>
        <dbReference type="ARBA" id="ARBA00023033"/>
    </source>
</evidence>
<gene>
    <name evidence="7" type="ORF">DXT89_14770</name>
</gene>
<dbReference type="GO" id="GO:0071949">
    <property type="term" value="F:FAD binding"/>
    <property type="evidence" value="ECO:0007669"/>
    <property type="project" value="InterPro"/>
</dbReference>
<dbReference type="GO" id="GO:0004497">
    <property type="term" value="F:monooxygenase activity"/>
    <property type="evidence" value="ECO:0007669"/>
    <property type="project" value="UniProtKB-KW"/>
</dbReference>
<evidence type="ECO:0000313" key="8">
    <source>
        <dbReference type="Proteomes" id="UP000436911"/>
    </source>
</evidence>
<comment type="caution">
    <text evidence="7">The sequence shown here is derived from an EMBL/GenBank/DDBJ whole genome shotgun (WGS) entry which is preliminary data.</text>
</comment>
<dbReference type="PRINTS" id="PR00420">
    <property type="entry name" value="RNGMNOXGNASE"/>
</dbReference>
<dbReference type="GeneID" id="60682850"/>
<name>A0A368NYC0_AGRVI</name>
<sequence length="392" mass="42499">MPTKTVAIVGGGIAGLAASLCFARVGIATRIFEKSPQLLEVGAGLQLTPNVTWILDELGVLENLRVRWHEPDVVALASGISLKRLCNVPVGAHAKSRWQAPYGVLHRATLQQALLDAVAQNPLCSLTLDQRVESPDAQILRDPQTGERPDLLIAADGVWSRLRNFVAGGPDVSFSGSIAWRITLPQAEAPAFLDRQSVTAFLGPNAHMVTYPLRDTDSINIVAIGAGVDPGEGWAAQTQDAQALLLERAFKGWNSDICTMLANAKSNMTFWPLFQAGNGRWHNDRDLVLIGDAAHAMLPFSAQGAAMAIEDAFELADLVSSRVIPQALAAYEASRQKRVSAVRKRGAINKFAYHAKGPLQIGRDVLLSLRSSDRFARDLDWLYGYRPAVQAR</sequence>
<accession>A0A368NYC0</accession>
<reference evidence="7 8" key="1">
    <citation type="submission" date="2018-08" db="EMBL/GenBank/DDBJ databases">
        <title>Genome sequencing of Agrobacterium vitis strain ICMP 10754.</title>
        <authorList>
            <person name="Visnovsky S.B."/>
            <person name="Pitman A.R."/>
        </authorList>
    </citation>
    <scope>NUCLEOTIDE SEQUENCE [LARGE SCALE GENOMIC DNA]</scope>
    <source>
        <strain evidence="7 8">ICMP 10754</strain>
    </source>
</reference>